<name>A0A381ZXK0_9ZZZZ</name>
<proteinExistence type="inferred from homology"/>
<evidence type="ECO:0000256" key="1">
    <source>
        <dbReference type="ARBA" id="ARBA00001947"/>
    </source>
</evidence>
<evidence type="ECO:0000313" key="4">
    <source>
        <dbReference type="EMBL" id="SVA93711.1"/>
    </source>
</evidence>
<dbReference type="GO" id="GO:0004181">
    <property type="term" value="F:metallocarboxypeptidase activity"/>
    <property type="evidence" value="ECO:0007669"/>
    <property type="project" value="InterPro"/>
</dbReference>
<dbReference type="GO" id="GO:0005615">
    <property type="term" value="C:extracellular space"/>
    <property type="evidence" value="ECO:0007669"/>
    <property type="project" value="TreeGrafter"/>
</dbReference>
<dbReference type="EMBL" id="UINC01022972">
    <property type="protein sequence ID" value="SVA93711.1"/>
    <property type="molecule type" value="Genomic_DNA"/>
</dbReference>
<dbReference type="SUPFAM" id="SSF53187">
    <property type="entry name" value="Zn-dependent exopeptidases"/>
    <property type="match status" value="1"/>
</dbReference>
<reference evidence="4" key="1">
    <citation type="submission" date="2018-05" db="EMBL/GenBank/DDBJ databases">
        <authorList>
            <person name="Lanie J.A."/>
            <person name="Ng W.-L."/>
            <person name="Kazmierczak K.M."/>
            <person name="Andrzejewski T.M."/>
            <person name="Davidsen T.M."/>
            <person name="Wayne K.J."/>
            <person name="Tettelin H."/>
            <person name="Glass J.I."/>
            <person name="Rusch D."/>
            <person name="Podicherti R."/>
            <person name="Tsui H.-C.T."/>
            <person name="Winkler M.E."/>
        </authorList>
    </citation>
    <scope>NUCLEOTIDE SEQUENCE</scope>
</reference>
<organism evidence="4">
    <name type="scientific">marine metagenome</name>
    <dbReference type="NCBI Taxonomy" id="408172"/>
    <lineage>
        <taxon>unclassified sequences</taxon>
        <taxon>metagenomes</taxon>
        <taxon>ecological metagenomes</taxon>
    </lineage>
</organism>
<dbReference type="Gene3D" id="3.40.630.10">
    <property type="entry name" value="Zn peptidases"/>
    <property type="match status" value="1"/>
</dbReference>
<dbReference type="PROSITE" id="PS52035">
    <property type="entry name" value="PEPTIDASE_M14"/>
    <property type="match status" value="1"/>
</dbReference>
<dbReference type="SMART" id="SM00631">
    <property type="entry name" value="Zn_pept"/>
    <property type="match status" value="1"/>
</dbReference>
<comment type="cofactor">
    <cofactor evidence="1">
        <name>Zn(2+)</name>
        <dbReference type="ChEBI" id="CHEBI:29105"/>
    </cofactor>
</comment>
<dbReference type="PROSITE" id="PS51257">
    <property type="entry name" value="PROKAR_LIPOPROTEIN"/>
    <property type="match status" value="1"/>
</dbReference>
<evidence type="ECO:0000256" key="2">
    <source>
        <dbReference type="ARBA" id="ARBA00005988"/>
    </source>
</evidence>
<dbReference type="PANTHER" id="PTHR11705">
    <property type="entry name" value="PROTEASE FAMILY M14 CARBOXYPEPTIDASE A,B"/>
    <property type="match status" value="1"/>
</dbReference>
<dbReference type="GO" id="GO:0006508">
    <property type="term" value="P:proteolysis"/>
    <property type="evidence" value="ECO:0007669"/>
    <property type="project" value="InterPro"/>
</dbReference>
<dbReference type="AlphaFoldDB" id="A0A381ZXK0"/>
<dbReference type="InterPro" id="IPR000834">
    <property type="entry name" value="Peptidase_M14"/>
</dbReference>
<gene>
    <name evidence="4" type="ORF">METZ01_LOCUS146565</name>
</gene>
<dbReference type="Pfam" id="PF00246">
    <property type="entry name" value="Peptidase_M14"/>
    <property type="match status" value="1"/>
</dbReference>
<accession>A0A381ZXK0</accession>
<dbReference type="GO" id="GO:0008270">
    <property type="term" value="F:zinc ion binding"/>
    <property type="evidence" value="ECO:0007669"/>
    <property type="project" value="InterPro"/>
</dbReference>
<dbReference type="PANTHER" id="PTHR11705:SF145">
    <property type="entry name" value="PEPTIDASE M14 CARBOXYPEPTIDASE A DOMAIN-CONTAINING PROTEIN"/>
    <property type="match status" value="1"/>
</dbReference>
<protein>
    <recommendedName>
        <fullName evidence="3">Peptidase M14 domain-containing protein</fullName>
    </recommendedName>
</protein>
<feature type="domain" description="Peptidase M14" evidence="3">
    <location>
        <begin position="43"/>
        <end position="322"/>
    </location>
</feature>
<dbReference type="CDD" id="cd06241">
    <property type="entry name" value="M14-like"/>
    <property type="match status" value="1"/>
</dbReference>
<evidence type="ECO:0000259" key="3">
    <source>
        <dbReference type="PROSITE" id="PS52035"/>
    </source>
</evidence>
<comment type="similarity">
    <text evidence="2">Belongs to the peptidase M14 family.</text>
</comment>
<sequence>MTRVISLLPPSVLVLLTLGCGPTSSTDSGPSLWTRAERTRYEQTTGYGEVVQFLERAAASSERMHLTTFGQTTEGRPLPLMVVGEVPDARPSSVIAPERTRVWLQGNIHGGEVCGKEALLMLVRALARNEHPEWSASLVLLIAPIYNADGNEQIAFDNRPLQFGPFDGMGERTNAQGLDLNRDHTKLESPEARALVRAYQEYDPHVIVDLHTTNGTEHGYHLTYAPPLHPNTHPLIDGLLRDEWLPTVTTGIKASNGWELYYYGNVPRGSGTEPSWRTFDHRPRFNNNYAGLRNRIGILSEAYAYATFEERVNASRRFIEELLRIAHNQTAEIRSLVTSLDRESVVGTKLATRGEAQRSPTTTEILLGSTEELQHPYTQAPIRRRLDVAEPTTMYEYGRFSASEEEVAPATYYIPERLTSILELLAAHGVDGTALEADVTLAGERFAISRSTLADRQTEEHLERTIEGVWGPAEFQLPAGTVAIPVAQPLGRLAFTLLEPRSDDGFVNWNLLDDEIQPGGSFPILRVMSEPEQRAGQPQ</sequence>